<keyword evidence="1" id="KW-0648">Protein biosynthesis</keyword>
<dbReference type="OrthoDB" id="590761at2759"/>
<comment type="similarity">
    <text evidence="1">Belongs to the eukaryotic initiation factor 4E family.</text>
</comment>
<accession>A0A183IUJ2</accession>
<dbReference type="PANTHER" id="PTHR11960:SF69">
    <property type="entry name" value="EUKARYOTIC TRANSLATION INITIATION FACTOR 4E-3"/>
    <property type="match status" value="1"/>
</dbReference>
<protein>
    <submittedName>
        <fullName evidence="4">EIF-4F 25 kDa subunit</fullName>
    </submittedName>
</protein>
<proteinExistence type="inferred from homology"/>
<sequence length="115" mass="13378">MWEDPMNKQGGRWLVMVDKGRNRELLDHYWLELLMAIVGEQFDDLGDYICGAVLNARNKGDKVSLWTRDALNDDVNRRIGVIMKQKLGISEIIQYEEHKDTQQKSSSMVKAKLRL</sequence>
<organism evidence="4">
    <name type="scientific">Soboliphyme baturini</name>
    <dbReference type="NCBI Taxonomy" id="241478"/>
    <lineage>
        <taxon>Eukaryota</taxon>
        <taxon>Metazoa</taxon>
        <taxon>Ecdysozoa</taxon>
        <taxon>Nematoda</taxon>
        <taxon>Enoplea</taxon>
        <taxon>Dorylaimia</taxon>
        <taxon>Dioctophymatida</taxon>
        <taxon>Dioctophymatoidea</taxon>
        <taxon>Soboliphymatidae</taxon>
        <taxon>Soboliphyme</taxon>
    </lineage>
</organism>
<dbReference type="PANTHER" id="PTHR11960">
    <property type="entry name" value="EUKARYOTIC TRANSLATION INITIATION FACTOR 4E RELATED"/>
    <property type="match status" value="1"/>
</dbReference>
<dbReference type="InterPro" id="IPR023398">
    <property type="entry name" value="TIF_eIF4e-like"/>
</dbReference>
<keyword evidence="1" id="KW-0694">RNA-binding</keyword>
<keyword evidence="3" id="KW-1185">Reference proteome</keyword>
<evidence type="ECO:0000313" key="2">
    <source>
        <dbReference type="EMBL" id="VDP12583.1"/>
    </source>
</evidence>
<reference evidence="2 3" key="2">
    <citation type="submission" date="2018-11" db="EMBL/GenBank/DDBJ databases">
        <authorList>
            <consortium name="Pathogen Informatics"/>
        </authorList>
    </citation>
    <scope>NUCLEOTIDE SEQUENCE [LARGE SCALE GENOMIC DNA]</scope>
</reference>
<evidence type="ECO:0000256" key="1">
    <source>
        <dbReference type="RuleBase" id="RU004374"/>
    </source>
</evidence>
<dbReference type="Pfam" id="PF01652">
    <property type="entry name" value="IF4E"/>
    <property type="match status" value="1"/>
</dbReference>
<keyword evidence="1" id="KW-0396">Initiation factor</keyword>
<dbReference type="WBParaSite" id="SBAD_0000756201-mRNA-1">
    <property type="protein sequence ID" value="SBAD_0000756201-mRNA-1"/>
    <property type="gene ID" value="SBAD_0000756201"/>
</dbReference>
<dbReference type="GO" id="GO:0003743">
    <property type="term" value="F:translation initiation factor activity"/>
    <property type="evidence" value="ECO:0007669"/>
    <property type="project" value="UniProtKB-KW"/>
</dbReference>
<dbReference type="SUPFAM" id="SSF55418">
    <property type="entry name" value="eIF4e-like"/>
    <property type="match status" value="1"/>
</dbReference>
<dbReference type="AlphaFoldDB" id="A0A183IUJ2"/>
<gene>
    <name evidence="2" type="ORF">SBAD_LOCUS7289</name>
</gene>
<dbReference type="Gene3D" id="3.30.760.10">
    <property type="entry name" value="RNA Cap, Translation Initiation Factor Eif4e"/>
    <property type="match status" value="1"/>
</dbReference>
<dbReference type="InterPro" id="IPR001040">
    <property type="entry name" value="TIF_eIF_4E"/>
</dbReference>
<dbReference type="GO" id="GO:0000340">
    <property type="term" value="F:RNA 7-methylguanosine cap binding"/>
    <property type="evidence" value="ECO:0007669"/>
    <property type="project" value="TreeGrafter"/>
</dbReference>
<evidence type="ECO:0000313" key="3">
    <source>
        <dbReference type="Proteomes" id="UP000270296"/>
    </source>
</evidence>
<dbReference type="EMBL" id="UZAM01010500">
    <property type="protein sequence ID" value="VDP12583.1"/>
    <property type="molecule type" value="Genomic_DNA"/>
</dbReference>
<dbReference type="Proteomes" id="UP000270296">
    <property type="component" value="Unassembled WGS sequence"/>
</dbReference>
<evidence type="ECO:0000313" key="4">
    <source>
        <dbReference type="WBParaSite" id="SBAD_0000756201-mRNA-1"/>
    </source>
</evidence>
<name>A0A183IUJ2_9BILA</name>
<reference evidence="4" key="1">
    <citation type="submission" date="2016-06" db="UniProtKB">
        <authorList>
            <consortium name="WormBaseParasite"/>
        </authorList>
    </citation>
    <scope>IDENTIFICATION</scope>
</reference>
<dbReference type="GO" id="GO:0016281">
    <property type="term" value="C:eukaryotic translation initiation factor 4F complex"/>
    <property type="evidence" value="ECO:0007669"/>
    <property type="project" value="TreeGrafter"/>
</dbReference>